<feature type="transmembrane region" description="Helical" evidence="7">
    <location>
        <begin position="43"/>
        <end position="65"/>
    </location>
</feature>
<feature type="transmembrane region" description="Helical" evidence="7">
    <location>
        <begin position="108"/>
        <end position="135"/>
    </location>
</feature>
<evidence type="ECO:0000256" key="5">
    <source>
        <dbReference type="ARBA" id="ARBA00023065"/>
    </source>
</evidence>
<keyword evidence="7" id="KW-1133">Transmembrane helix</keyword>
<dbReference type="GO" id="GO:0015293">
    <property type="term" value="F:symporter activity"/>
    <property type="evidence" value="ECO:0007669"/>
    <property type="project" value="TreeGrafter"/>
</dbReference>
<keyword evidence="7" id="KW-0472">Membrane</keyword>
<keyword evidence="3" id="KW-1003">Cell membrane</keyword>
<keyword evidence="9" id="KW-1185">Reference proteome</keyword>
<reference evidence="8" key="1">
    <citation type="submission" date="2019-05" db="EMBL/GenBank/DDBJ databases">
        <title>Annotation for the trematode Fasciolopsis buski.</title>
        <authorList>
            <person name="Choi Y.-J."/>
        </authorList>
    </citation>
    <scope>NUCLEOTIDE SEQUENCE</scope>
    <source>
        <strain evidence="8">HT</strain>
        <tissue evidence="8">Whole worm</tissue>
    </source>
</reference>
<gene>
    <name evidence="8" type="ORF">FBUS_09572</name>
</gene>
<evidence type="ECO:0000256" key="2">
    <source>
        <dbReference type="ARBA" id="ARBA00022448"/>
    </source>
</evidence>
<keyword evidence="2" id="KW-0813">Transport</keyword>
<dbReference type="AlphaFoldDB" id="A0A8E0RQL6"/>
<keyword evidence="5" id="KW-0406">Ion transport</keyword>
<dbReference type="GO" id="GO:0006814">
    <property type="term" value="P:sodium ion transport"/>
    <property type="evidence" value="ECO:0007669"/>
    <property type="project" value="UniProtKB-KW"/>
</dbReference>
<dbReference type="PANTHER" id="PTHR42985:SF2">
    <property type="entry name" value="SODIUM-DEPENDENT MULTIVITAMIN TRANSPORTER"/>
    <property type="match status" value="1"/>
</dbReference>
<keyword evidence="7" id="KW-0812">Transmembrane</keyword>
<keyword evidence="4" id="KW-0915">Sodium</keyword>
<keyword evidence="6" id="KW-0739">Sodium transport</keyword>
<organism evidence="8 9">
    <name type="scientific">Fasciolopsis buskii</name>
    <dbReference type="NCBI Taxonomy" id="27845"/>
    <lineage>
        <taxon>Eukaryota</taxon>
        <taxon>Metazoa</taxon>
        <taxon>Spiralia</taxon>
        <taxon>Lophotrochozoa</taxon>
        <taxon>Platyhelminthes</taxon>
        <taxon>Trematoda</taxon>
        <taxon>Digenea</taxon>
        <taxon>Plagiorchiida</taxon>
        <taxon>Echinostomata</taxon>
        <taxon>Echinostomatoidea</taxon>
        <taxon>Fasciolidae</taxon>
        <taxon>Fasciolopsis</taxon>
    </lineage>
</organism>
<comment type="caution">
    <text evidence="8">The sequence shown here is derived from an EMBL/GenBank/DDBJ whole genome shotgun (WGS) entry which is preliminary data.</text>
</comment>
<evidence type="ECO:0000256" key="7">
    <source>
        <dbReference type="SAM" id="Phobius"/>
    </source>
</evidence>
<dbReference type="InterPro" id="IPR038377">
    <property type="entry name" value="Na/Glc_symporter_sf"/>
</dbReference>
<proteinExistence type="predicted"/>
<evidence type="ECO:0000256" key="6">
    <source>
        <dbReference type="ARBA" id="ARBA00023201"/>
    </source>
</evidence>
<dbReference type="OrthoDB" id="6132759at2759"/>
<protein>
    <submittedName>
        <fullName evidence="8">Sodium-coupled monocarboxylate transporter 1</fullName>
    </submittedName>
</protein>
<dbReference type="EMBL" id="LUCM01008894">
    <property type="protein sequence ID" value="KAA0187738.1"/>
    <property type="molecule type" value="Genomic_DNA"/>
</dbReference>
<name>A0A8E0RQL6_9TREM</name>
<comment type="subcellular location">
    <subcellularLocation>
        <location evidence="1">Cell membrane</location>
        <topology evidence="1">Multi-pass membrane protein</topology>
    </subcellularLocation>
</comment>
<evidence type="ECO:0000256" key="3">
    <source>
        <dbReference type="ARBA" id="ARBA00022475"/>
    </source>
</evidence>
<dbReference type="InterPro" id="IPR051163">
    <property type="entry name" value="Sodium:Solute_Symporter_SSF"/>
</dbReference>
<evidence type="ECO:0000313" key="8">
    <source>
        <dbReference type="EMBL" id="KAA0187738.1"/>
    </source>
</evidence>
<evidence type="ECO:0000256" key="4">
    <source>
        <dbReference type="ARBA" id="ARBA00023053"/>
    </source>
</evidence>
<evidence type="ECO:0000313" key="9">
    <source>
        <dbReference type="Proteomes" id="UP000728185"/>
    </source>
</evidence>
<feature type="transmembrane region" description="Helical" evidence="7">
    <location>
        <begin position="12"/>
        <end position="36"/>
    </location>
</feature>
<dbReference type="GO" id="GO:0005886">
    <property type="term" value="C:plasma membrane"/>
    <property type="evidence" value="ECO:0007669"/>
    <property type="project" value="UniProtKB-SubCell"/>
</dbReference>
<accession>A0A8E0RQL6</accession>
<sequence length="148" mass="15488">MAFLFAILSPRVLQFSFILFGAIGGPILAVFTLGILMPCINSMGAAVAFVSSVIVGLALGVGSILNPVFTTNLPLSVENCTTNITISIPSNSTGSPSANSWSIYSLSYLYYSLVCLLTAVVVGLAVSAVSGMLLVKKYESNQYILPLV</sequence>
<dbReference type="Gene3D" id="1.20.1730.10">
    <property type="entry name" value="Sodium/glucose cotransporter"/>
    <property type="match status" value="1"/>
</dbReference>
<dbReference type="Proteomes" id="UP000728185">
    <property type="component" value="Unassembled WGS sequence"/>
</dbReference>
<evidence type="ECO:0000256" key="1">
    <source>
        <dbReference type="ARBA" id="ARBA00004651"/>
    </source>
</evidence>
<dbReference type="PANTHER" id="PTHR42985">
    <property type="entry name" value="SODIUM-COUPLED MONOCARBOXYLATE TRANSPORTER"/>
    <property type="match status" value="1"/>
</dbReference>